<dbReference type="SUPFAM" id="SSF53474">
    <property type="entry name" value="alpha/beta-Hydrolases"/>
    <property type="match status" value="1"/>
</dbReference>
<protein>
    <recommendedName>
        <fullName evidence="2">DUF676 domain-containing protein</fullName>
    </recommendedName>
</protein>
<evidence type="ECO:0000256" key="1">
    <source>
        <dbReference type="SAM" id="MobiDB-lite"/>
    </source>
</evidence>
<sequence>MVGENPRYILCFCQVHGLLGRAAHWHYLAAQLREQLADDGVLLYISQVNEHTKTYQGIDVCGDRLVEELGEVLATYPSLQEISFVGHSMGGLIARYAAGKLFDPETRLIADRLRPVHYVSLATPHLGCDLLPGICEVPLVSWLCAPPVVGRAIGFVVRPFVSGVVCRHLRRSARQFFLTDGDDGAAPLVERLAKDEDARGGRYLAALAAFETRTLYANVSGDHLVSWTNASLRERHELPEIAEARRACGVVREEPLWRAWDKGNAPSEEAFERGGGERNASAKPLRLELGDAASRADKHEEHEHEQAELGLLLPVAEGAIMDGHPSPTTTQCNVEDAGAISDSTRDFTQRRRAATFNAMLCALRTLQWRRVDVSFAKCLLPRLAHQHIQMQRSWLNGAGKGVAQHVAASIASMERARKGRGC</sequence>
<name>A0AAD9IIZ8_PROWI</name>
<dbReference type="Proteomes" id="UP001255856">
    <property type="component" value="Unassembled WGS sequence"/>
</dbReference>
<reference evidence="3" key="1">
    <citation type="submission" date="2021-01" db="EMBL/GenBank/DDBJ databases">
        <authorList>
            <person name="Eckstrom K.M.E."/>
        </authorList>
    </citation>
    <scope>NUCLEOTIDE SEQUENCE</scope>
    <source>
        <strain evidence="3">UVCC 0001</strain>
    </source>
</reference>
<keyword evidence="4" id="KW-1185">Reference proteome</keyword>
<feature type="region of interest" description="Disordered" evidence="1">
    <location>
        <begin position="266"/>
        <end position="285"/>
    </location>
</feature>
<dbReference type="InterPro" id="IPR029058">
    <property type="entry name" value="AB_hydrolase_fold"/>
</dbReference>
<dbReference type="PANTHER" id="PTHR12482">
    <property type="entry name" value="LIPASE ROG1-RELATED-RELATED"/>
    <property type="match status" value="1"/>
</dbReference>
<dbReference type="PANTHER" id="PTHR12482:SF11">
    <property type="entry name" value="LIPASE YOR059C ISOFORM X1"/>
    <property type="match status" value="1"/>
</dbReference>
<accession>A0AAD9IIZ8</accession>
<proteinExistence type="predicted"/>
<dbReference type="InterPro" id="IPR007751">
    <property type="entry name" value="DUF676_lipase-like"/>
</dbReference>
<dbReference type="Pfam" id="PF05057">
    <property type="entry name" value="DUF676"/>
    <property type="match status" value="2"/>
</dbReference>
<feature type="domain" description="DUF676" evidence="2">
    <location>
        <begin position="167"/>
        <end position="227"/>
    </location>
</feature>
<feature type="domain" description="DUF676" evidence="2">
    <location>
        <begin position="15"/>
        <end position="128"/>
    </location>
</feature>
<organism evidence="3 4">
    <name type="scientific">Prototheca wickerhamii</name>
    <dbReference type="NCBI Taxonomy" id="3111"/>
    <lineage>
        <taxon>Eukaryota</taxon>
        <taxon>Viridiplantae</taxon>
        <taxon>Chlorophyta</taxon>
        <taxon>core chlorophytes</taxon>
        <taxon>Trebouxiophyceae</taxon>
        <taxon>Chlorellales</taxon>
        <taxon>Chlorellaceae</taxon>
        <taxon>Prototheca</taxon>
    </lineage>
</organism>
<evidence type="ECO:0000259" key="2">
    <source>
        <dbReference type="Pfam" id="PF05057"/>
    </source>
</evidence>
<evidence type="ECO:0000313" key="3">
    <source>
        <dbReference type="EMBL" id="KAK2077077.1"/>
    </source>
</evidence>
<comment type="caution">
    <text evidence="3">The sequence shown here is derived from an EMBL/GenBank/DDBJ whole genome shotgun (WGS) entry which is preliminary data.</text>
</comment>
<dbReference type="AlphaFoldDB" id="A0AAD9IIZ8"/>
<evidence type="ECO:0000313" key="4">
    <source>
        <dbReference type="Proteomes" id="UP001255856"/>
    </source>
</evidence>
<gene>
    <name evidence="3" type="ORF">QBZ16_004711</name>
</gene>
<dbReference type="InterPro" id="IPR044294">
    <property type="entry name" value="Lipase-like"/>
</dbReference>
<dbReference type="EMBL" id="JASFZW010000007">
    <property type="protein sequence ID" value="KAK2077077.1"/>
    <property type="molecule type" value="Genomic_DNA"/>
</dbReference>
<dbReference type="Gene3D" id="3.40.50.1820">
    <property type="entry name" value="alpha/beta hydrolase"/>
    <property type="match status" value="1"/>
</dbReference>